<evidence type="ECO:0000313" key="4">
    <source>
        <dbReference type="Proteomes" id="UP000602198"/>
    </source>
</evidence>
<gene>
    <name evidence="3" type="ORF">JK358_15455</name>
</gene>
<dbReference type="RefSeq" id="WP_201948174.1">
    <property type="nucleotide sequence ID" value="NZ_JAERRJ010000005.1"/>
</dbReference>
<dbReference type="InterPro" id="IPR011990">
    <property type="entry name" value="TPR-like_helical_dom_sf"/>
</dbReference>
<evidence type="ECO:0000256" key="1">
    <source>
        <dbReference type="SAM" id="MobiDB-lite"/>
    </source>
</evidence>
<protein>
    <submittedName>
        <fullName evidence="3">Tetratricopeptide repeat protein</fullName>
    </submittedName>
</protein>
<name>A0ABS1M564_9NOCA</name>
<dbReference type="Gene3D" id="3.40.50.300">
    <property type="entry name" value="P-loop containing nucleotide triphosphate hydrolases"/>
    <property type="match status" value="1"/>
</dbReference>
<organism evidence="3 4">
    <name type="scientific">Nocardia acididurans</name>
    <dbReference type="NCBI Taxonomy" id="2802282"/>
    <lineage>
        <taxon>Bacteria</taxon>
        <taxon>Bacillati</taxon>
        <taxon>Actinomycetota</taxon>
        <taxon>Actinomycetes</taxon>
        <taxon>Mycobacteriales</taxon>
        <taxon>Nocardiaceae</taxon>
        <taxon>Nocardia</taxon>
    </lineage>
</organism>
<keyword evidence="4" id="KW-1185">Reference proteome</keyword>
<evidence type="ECO:0000259" key="2">
    <source>
        <dbReference type="Pfam" id="PF00931"/>
    </source>
</evidence>
<dbReference type="SUPFAM" id="SSF52540">
    <property type="entry name" value="P-loop containing nucleoside triphosphate hydrolases"/>
    <property type="match status" value="1"/>
</dbReference>
<feature type="region of interest" description="Disordered" evidence="1">
    <location>
        <begin position="143"/>
        <end position="172"/>
    </location>
</feature>
<reference evidence="3 4" key="1">
    <citation type="submission" date="2021-01" db="EMBL/GenBank/DDBJ databases">
        <title>WGS of actinomycetes isolated from Thailand.</title>
        <authorList>
            <person name="Thawai C."/>
        </authorList>
    </citation>
    <scope>NUCLEOTIDE SEQUENCE [LARGE SCALE GENOMIC DNA]</scope>
    <source>
        <strain evidence="3 4">LPG 2</strain>
    </source>
</reference>
<sequence>MPRKQTCEGCPCAPADKDERRRLREKLRGLGLSDRQVDEPLAAELRQRGYRPRVAWRLARDFSQQTVADEFNTLSDSGGMRASRISEFERWPFAPDGSVRPDKGARPSLDALRTLATVYGTTWDQLVDLADLEHLSEEIQTEFRTSMSQRTNDRSVVSEGELPPEVPHFTGRHPARTELRERVRAHVYHGGPAVHVLDGPPGVGKTALARYAVTEFAKQYPEGAIWVDLFGFTPKREPRTSADLLERLLLEIDVPRETIEADPDRRAAQWRGAMNTRRMLLIFDNAAETAQVRELLPNSPGSFVLITSRSRLLGLVGARPMHLDVMDPDEAEELLAKFANLRLGHYDRTAARRIVAASGRLPLALKLFGSQLAHHDPGMLAESATDLTALTEELRGSLDESVNRELAETILDQFAAGDESVRTTFEKWYQRLRDPELQRTVRLLGAFPGPEISAEPLAAMADMPLVRAKTLIRKLFEAGLLDPLDGSHYRMHDMTKLYASMLAKPDDGLPAASERLVTFGLTIARRASVPGPVETPARTPRPADGAQARAWLSRERELLVGCVENTGASGQTAELARLVASHLCGRGRWSAAYRLYERSAGIASALGDQEAEAWALAGLGRVDRLSGRHEAAGDRFAAALALARSLQDRRCVAEVLCERGKLAWITGEHDAARDDFTIALDISRAIGHQPTECDALDGLSMAHRMVSDYAQARACSDAMLGVAKSLDDPERVGTGQWSLAECLRLGGDHGPARDHYVNALRIARGINYRKLEGDALRGLGHSERMNGRLDAAQRYFEEALAIARRIHDRYGEGWALWGLGNVSRAVGDSTAARAALEQSSRLAAEGNDPLGQMDALRGLGHLERHAGRYIPAQHYYQESLGIARQVGNPQGEADALRNIARVEALQGHVAQACERLRTAVAICARLRLPLLAGIEEEIGRLGC</sequence>
<dbReference type="InterPro" id="IPR019734">
    <property type="entry name" value="TPR_rpt"/>
</dbReference>
<dbReference type="Pfam" id="PF13424">
    <property type="entry name" value="TPR_12"/>
    <property type="match status" value="3"/>
</dbReference>
<dbReference type="Gene3D" id="1.25.40.10">
    <property type="entry name" value="Tetratricopeptide repeat domain"/>
    <property type="match status" value="2"/>
</dbReference>
<dbReference type="SUPFAM" id="SSF48452">
    <property type="entry name" value="TPR-like"/>
    <property type="match status" value="2"/>
</dbReference>
<proteinExistence type="predicted"/>
<dbReference type="Pfam" id="PF00931">
    <property type="entry name" value="NB-ARC"/>
    <property type="match status" value="1"/>
</dbReference>
<dbReference type="PRINTS" id="PR00364">
    <property type="entry name" value="DISEASERSIST"/>
</dbReference>
<dbReference type="PANTHER" id="PTHR47691:SF3">
    <property type="entry name" value="HTH-TYPE TRANSCRIPTIONAL REGULATOR RV0890C-RELATED"/>
    <property type="match status" value="1"/>
</dbReference>
<dbReference type="InterPro" id="IPR027417">
    <property type="entry name" value="P-loop_NTPase"/>
</dbReference>
<evidence type="ECO:0000313" key="3">
    <source>
        <dbReference type="EMBL" id="MBL1075792.1"/>
    </source>
</evidence>
<dbReference type="PANTHER" id="PTHR47691">
    <property type="entry name" value="REGULATOR-RELATED"/>
    <property type="match status" value="1"/>
</dbReference>
<accession>A0ABS1M564</accession>
<dbReference type="InterPro" id="IPR002182">
    <property type="entry name" value="NB-ARC"/>
</dbReference>
<dbReference type="EMBL" id="JAERRJ010000005">
    <property type="protein sequence ID" value="MBL1075792.1"/>
    <property type="molecule type" value="Genomic_DNA"/>
</dbReference>
<comment type="caution">
    <text evidence="3">The sequence shown here is derived from an EMBL/GenBank/DDBJ whole genome shotgun (WGS) entry which is preliminary data.</text>
</comment>
<dbReference type="SMART" id="SM00028">
    <property type="entry name" value="TPR"/>
    <property type="match status" value="7"/>
</dbReference>
<dbReference type="Proteomes" id="UP000602198">
    <property type="component" value="Unassembled WGS sequence"/>
</dbReference>
<feature type="domain" description="NB-ARC" evidence="2">
    <location>
        <begin position="181"/>
        <end position="340"/>
    </location>
</feature>